<gene>
    <name evidence="1" type="ORF">AKJ62_01850</name>
</gene>
<accession>A0A133U764</accession>
<dbReference type="AlphaFoldDB" id="A0A133U764"/>
<proteinExistence type="predicted"/>
<sequence length="72" mass="8638">MLHSLKTLQKTKTHRIQNFRKPNQELLEFVKENHPKAIIDFYEKKEKVQELQNLGESKAETRLRFFSLKLGI</sequence>
<comment type="caution">
    <text evidence="1">The sequence shown here is derived from an EMBL/GenBank/DDBJ whole genome shotgun (WGS) entry which is preliminary data.</text>
</comment>
<reference evidence="1 2" key="1">
    <citation type="journal article" date="2016" name="Sci. Rep.">
        <title>Metabolic traits of an uncultured archaeal lineage -MSBL1- from brine pools of the Red Sea.</title>
        <authorList>
            <person name="Mwirichia R."/>
            <person name="Alam I."/>
            <person name="Rashid M."/>
            <person name="Vinu M."/>
            <person name="Ba-Alawi W."/>
            <person name="Anthony Kamau A."/>
            <person name="Kamanda Ngugi D."/>
            <person name="Goker M."/>
            <person name="Klenk H.P."/>
            <person name="Bajic V."/>
            <person name="Stingl U."/>
        </authorList>
    </citation>
    <scope>NUCLEOTIDE SEQUENCE [LARGE SCALE GENOMIC DNA]</scope>
    <source>
        <strain evidence="1">SCGC-AAA259D14</strain>
    </source>
</reference>
<protein>
    <submittedName>
        <fullName evidence="1">Uncharacterized protein</fullName>
    </submittedName>
</protein>
<evidence type="ECO:0000313" key="1">
    <source>
        <dbReference type="EMBL" id="KXA90030.1"/>
    </source>
</evidence>
<organism evidence="1 2">
    <name type="scientific">candidate division MSBL1 archaeon SCGC-AAA259D14</name>
    <dbReference type="NCBI Taxonomy" id="1698261"/>
    <lineage>
        <taxon>Archaea</taxon>
        <taxon>Methanobacteriati</taxon>
        <taxon>Methanobacteriota</taxon>
        <taxon>candidate division MSBL1</taxon>
    </lineage>
</organism>
<dbReference type="EMBL" id="LHXL01000015">
    <property type="protein sequence ID" value="KXA90030.1"/>
    <property type="molecule type" value="Genomic_DNA"/>
</dbReference>
<name>A0A133U764_9EURY</name>
<keyword evidence="2" id="KW-1185">Reference proteome</keyword>
<evidence type="ECO:0000313" key="2">
    <source>
        <dbReference type="Proteomes" id="UP000070589"/>
    </source>
</evidence>
<dbReference type="Proteomes" id="UP000070589">
    <property type="component" value="Unassembled WGS sequence"/>
</dbReference>